<dbReference type="InterPro" id="IPR051067">
    <property type="entry name" value="NHER"/>
</dbReference>
<feature type="compositionally biased region" description="Polar residues" evidence="2">
    <location>
        <begin position="335"/>
        <end position="344"/>
    </location>
</feature>
<dbReference type="SMART" id="SM00228">
    <property type="entry name" value="PDZ"/>
    <property type="match status" value="2"/>
</dbReference>
<feature type="region of interest" description="Disordered" evidence="2">
    <location>
        <begin position="177"/>
        <end position="208"/>
    </location>
</feature>
<dbReference type="InterPro" id="IPR001478">
    <property type="entry name" value="PDZ"/>
</dbReference>
<feature type="region of interest" description="Disordered" evidence="2">
    <location>
        <begin position="381"/>
        <end position="402"/>
    </location>
</feature>
<feature type="compositionally biased region" description="Low complexity" evidence="2">
    <location>
        <begin position="572"/>
        <end position="584"/>
    </location>
</feature>
<evidence type="ECO:0000313" key="4">
    <source>
        <dbReference type="EMBL" id="CAF1068347.1"/>
    </source>
</evidence>
<feature type="region of interest" description="Disordered" evidence="2">
    <location>
        <begin position="1"/>
        <end position="24"/>
    </location>
</feature>
<feature type="region of interest" description="Disordered" evidence="2">
    <location>
        <begin position="409"/>
        <end position="428"/>
    </location>
</feature>
<sequence>MMTTTVHSNPVYHSASSSQNSSARNVVLHKGPDQSGFGIYIGEDIPSGLYIVTVDHNSPAADANIQPGDRVLAINGQSVSSMTKDPKEILFQAATNNQRLTLTIQSTSILQTLNMPLTNSYKPDENFHKQQTSSKRTFDKNTDLESYLKSILGNDNIQIVPLPNSLYNNEFILKSNSYPSHRSRSKGRKHDHHHHHHHHRRHPKRKILETKETQTSMDDSQDENILQEQPNALLRQYPLQPSMGTSQRMLRTQQLPSNDNLISEPNDNLISEPNDNLISESNDSQILPKSRSILSSFIPEIKSTESTTKTALPEISSTGPVFGAVQSPAPDRKPNNTIGNIRSPTTQHMTNVVDAAVTASRNNREPAKKPEEIFTGQPVNVTKQTTAPPPYQPSPSINKRTDEPIQNQISPLPNIAPTYTNTPAKPVDNPVYTNEGSYNVRNAQENQQQTVAPNSDMDMIPSSIQGEGVHVVHLRRATNYEGYGFHLQYNKSYFLVHKVENDSPAAKSGLHVNDVVLAVNQQLTGNMTHPVFVKLVTESSNVDFTVQPVEQYLRSNYRPKPNVQLSPPPPSINNSNNSNNTNNTRKSGLSRALSKLTSR</sequence>
<dbReference type="Gene3D" id="2.30.42.10">
    <property type="match status" value="2"/>
</dbReference>
<dbReference type="Pfam" id="PF00595">
    <property type="entry name" value="PDZ"/>
    <property type="match status" value="2"/>
</dbReference>
<dbReference type="AlphaFoldDB" id="A0A814LPQ9"/>
<dbReference type="CDD" id="cd00136">
    <property type="entry name" value="PDZ_canonical"/>
    <property type="match status" value="1"/>
</dbReference>
<feature type="compositionally biased region" description="Basic residues" evidence="2">
    <location>
        <begin position="181"/>
        <end position="205"/>
    </location>
</feature>
<feature type="compositionally biased region" description="Low complexity" evidence="2">
    <location>
        <begin position="14"/>
        <end position="23"/>
    </location>
</feature>
<evidence type="ECO:0000313" key="5">
    <source>
        <dbReference type="Proteomes" id="UP000663889"/>
    </source>
</evidence>
<feature type="compositionally biased region" description="Polar residues" evidence="2">
    <location>
        <begin position="308"/>
        <end position="319"/>
    </location>
</feature>
<feature type="compositionally biased region" description="Polar residues" evidence="2">
    <location>
        <begin position="409"/>
        <end position="423"/>
    </location>
</feature>
<dbReference type="PANTHER" id="PTHR14191">
    <property type="entry name" value="PDZ DOMAIN CONTAINING PROTEIN"/>
    <property type="match status" value="1"/>
</dbReference>
<feature type="region of interest" description="Disordered" evidence="2">
    <location>
        <begin position="556"/>
        <end position="599"/>
    </location>
</feature>
<accession>A0A814LPQ9</accession>
<reference evidence="4" key="1">
    <citation type="submission" date="2021-02" db="EMBL/GenBank/DDBJ databases">
        <authorList>
            <person name="Nowell W R."/>
        </authorList>
    </citation>
    <scope>NUCLEOTIDE SEQUENCE</scope>
</reference>
<dbReference type="PANTHER" id="PTHR14191:SF3">
    <property type="entry name" value="NA(+)_H(+) EXCHANGE REGULATORY COFACTOR-LIKE PROTEIN NRFL-1"/>
    <property type="match status" value="1"/>
</dbReference>
<dbReference type="SUPFAM" id="SSF50156">
    <property type="entry name" value="PDZ domain-like"/>
    <property type="match status" value="2"/>
</dbReference>
<feature type="region of interest" description="Disordered" evidence="2">
    <location>
        <begin position="308"/>
        <end position="344"/>
    </location>
</feature>
<dbReference type="GO" id="GO:0043495">
    <property type="term" value="F:protein-membrane adaptor activity"/>
    <property type="evidence" value="ECO:0007669"/>
    <property type="project" value="TreeGrafter"/>
</dbReference>
<organism evidence="4 5">
    <name type="scientific">Rotaria sordida</name>
    <dbReference type="NCBI Taxonomy" id="392033"/>
    <lineage>
        <taxon>Eukaryota</taxon>
        <taxon>Metazoa</taxon>
        <taxon>Spiralia</taxon>
        <taxon>Gnathifera</taxon>
        <taxon>Rotifera</taxon>
        <taxon>Eurotatoria</taxon>
        <taxon>Bdelloidea</taxon>
        <taxon>Philodinida</taxon>
        <taxon>Philodinidae</taxon>
        <taxon>Rotaria</taxon>
    </lineage>
</organism>
<dbReference type="GO" id="GO:0072659">
    <property type="term" value="P:protein localization to plasma membrane"/>
    <property type="evidence" value="ECO:0007669"/>
    <property type="project" value="TreeGrafter"/>
</dbReference>
<dbReference type="InterPro" id="IPR036034">
    <property type="entry name" value="PDZ_sf"/>
</dbReference>
<dbReference type="Proteomes" id="UP000663889">
    <property type="component" value="Unassembled WGS sequence"/>
</dbReference>
<comment type="caution">
    <text evidence="4">The sequence shown here is derived from an EMBL/GenBank/DDBJ whole genome shotgun (WGS) entry which is preliminary data.</text>
</comment>
<gene>
    <name evidence="4" type="ORF">SEV965_LOCUS14221</name>
</gene>
<dbReference type="EMBL" id="CAJNOU010000699">
    <property type="protein sequence ID" value="CAF1068347.1"/>
    <property type="molecule type" value="Genomic_DNA"/>
</dbReference>
<dbReference type="GO" id="GO:0016324">
    <property type="term" value="C:apical plasma membrane"/>
    <property type="evidence" value="ECO:0007669"/>
    <property type="project" value="TreeGrafter"/>
</dbReference>
<dbReference type="PROSITE" id="PS50106">
    <property type="entry name" value="PDZ"/>
    <property type="match status" value="2"/>
</dbReference>
<feature type="domain" description="PDZ" evidence="3">
    <location>
        <begin position="25"/>
        <end position="106"/>
    </location>
</feature>
<evidence type="ECO:0000256" key="1">
    <source>
        <dbReference type="ARBA" id="ARBA00022737"/>
    </source>
</evidence>
<name>A0A814LPQ9_9BILA</name>
<evidence type="ECO:0000259" key="3">
    <source>
        <dbReference type="PROSITE" id="PS50106"/>
    </source>
</evidence>
<proteinExistence type="predicted"/>
<protein>
    <recommendedName>
        <fullName evidence="3">PDZ domain-containing protein</fullName>
    </recommendedName>
</protein>
<evidence type="ECO:0000256" key="2">
    <source>
        <dbReference type="SAM" id="MobiDB-lite"/>
    </source>
</evidence>
<feature type="domain" description="PDZ" evidence="3">
    <location>
        <begin position="471"/>
        <end position="541"/>
    </location>
</feature>
<keyword evidence="1" id="KW-0677">Repeat</keyword>